<dbReference type="AlphaFoldDB" id="A0A9P1MCY6"/>
<sequence>MTDNPSYSAQELANQALSRSHTPFPIVESQQIQDTIDADDTENDDEDSALEPRSLRFIYSPSILAFQEENGRRYHALSQGKYVLPNDEAENERLDIQHELYLNCLDGALCLSPKVSGANRVLDVGTGTGSWAFDYADLHPESTVIGVDLSPIQPDFVPPNLLFEIDDIEQEWAWTEKFDFIFSRMMLGCFEDLRRFVQVAFDNLEPGGYLEMQDMGLPARSDDGTLAPDSHLARWCDLCLEAGRNRDRPIFPVTEYKTYLREAGFEAVVEVQKKWPINTWPRDRRFKELGAWAYANIAGGLEGLSLAHFTRGLGWTSDRTLEFCEKVRGDLRDPKIHAYWPIYIVYGRKPLQPPE</sequence>
<protein>
    <recommendedName>
        <fullName evidence="5">Methyltransferase</fullName>
    </recommendedName>
</protein>
<comment type="caution">
    <text evidence="3">The sequence shown here is derived from an EMBL/GenBank/DDBJ whole genome shotgun (WGS) entry which is preliminary data.</text>
</comment>
<evidence type="ECO:0000313" key="3">
    <source>
        <dbReference type="EMBL" id="CAI4218859.1"/>
    </source>
</evidence>
<evidence type="ECO:0008006" key="5">
    <source>
        <dbReference type="Google" id="ProtNLM"/>
    </source>
</evidence>
<name>A0A9P1MCY6_9PEZI</name>
<organism evidence="3 4">
    <name type="scientific">Parascedosporium putredinis</name>
    <dbReference type="NCBI Taxonomy" id="1442378"/>
    <lineage>
        <taxon>Eukaryota</taxon>
        <taxon>Fungi</taxon>
        <taxon>Dikarya</taxon>
        <taxon>Ascomycota</taxon>
        <taxon>Pezizomycotina</taxon>
        <taxon>Sordariomycetes</taxon>
        <taxon>Hypocreomycetidae</taxon>
        <taxon>Microascales</taxon>
        <taxon>Microascaceae</taxon>
        <taxon>Parascedosporium</taxon>
    </lineage>
</organism>
<reference evidence="3" key="1">
    <citation type="submission" date="2022-11" db="EMBL/GenBank/DDBJ databases">
        <authorList>
            <person name="Scott C."/>
            <person name="Bruce N."/>
        </authorList>
    </citation>
    <scope>NUCLEOTIDE SEQUENCE</scope>
</reference>
<dbReference type="CDD" id="cd02440">
    <property type="entry name" value="AdoMet_MTases"/>
    <property type="match status" value="1"/>
</dbReference>
<gene>
    <name evidence="3" type="ORF">PPNO1_LOCUS8432</name>
</gene>
<evidence type="ECO:0000313" key="4">
    <source>
        <dbReference type="Proteomes" id="UP000838763"/>
    </source>
</evidence>
<dbReference type="OrthoDB" id="2013972at2759"/>
<proteinExistence type="inferred from homology"/>
<dbReference type="PANTHER" id="PTHR43591:SF102">
    <property type="entry name" value="S-ADENOSYL-L-METHIONINE-DEPENDENT METHYLTRANSFERASE"/>
    <property type="match status" value="1"/>
</dbReference>
<dbReference type="Gene3D" id="3.40.50.150">
    <property type="entry name" value="Vaccinia Virus protein VP39"/>
    <property type="match status" value="1"/>
</dbReference>
<evidence type="ECO:0000256" key="1">
    <source>
        <dbReference type="ARBA" id="ARBA00038158"/>
    </source>
</evidence>
<dbReference type="SUPFAM" id="SSF53335">
    <property type="entry name" value="S-adenosyl-L-methionine-dependent methyltransferases"/>
    <property type="match status" value="1"/>
</dbReference>
<dbReference type="PANTHER" id="PTHR43591">
    <property type="entry name" value="METHYLTRANSFERASE"/>
    <property type="match status" value="1"/>
</dbReference>
<dbReference type="Proteomes" id="UP000838763">
    <property type="component" value="Unassembled WGS sequence"/>
</dbReference>
<comment type="similarity">
    <text evidence="1">Belongs to the methyltransferase superfamily. LaeA methyltransferase family.</text>
</comment>
<dbReference type="InterPro" id="IPR029063">
    <property type="entry name" value="SAM-dependent_MTases_sf"/>
</dbReference>
<dbReference type="GO" id="GO:0008168">
    <property type="term" value="F:methyltransferase activity"/>
    <property type="evidence" value="ECO:0007669"/>
    <property type="project" value="TreeGrafter"/>
</dbReference>
<keyword evidence="4" id="KW-1185">Reference proteome</keyword>
<feature type="region of interest" description="Disordered" evidence="2">
    <location>
        <begin position="1"/>
        <end position="26"/>
    </location>
</feature>
<accession>A0A9P1MCY6</accession>
<dbReference type="EMBL" id="CALLCH030000018">
    <property type="protein sequence ID" value="CAI4218859.1"/>
    <property type="molecule type" value="Genomic_DNA"/>
</dbReference>
<dbReference type="Pfam" id="PF13489">
    <property type="entry name" value="Methyltransf_23"/>
    <property type="match status" value="1"/>
</dbReference>
<feature type="compositionally biased region" description="Polar residues" evidence="2">
    <location>
        <begin position="1"/>
        <end position="21"/>
    </location>
</feature>
<evidence type="ECO:0000256" key="2">
    <source>
        <dbReference type="SAM" id="MobiDB-lite"/>
    </source>
</evidence>